<evidence type="ECO:0000313" key="1">
    <source>
        <dbReference type="EMBL" id="EIM80351.1"/>
    </source>
</evidence>
<dbReference type="AlphaFoldDB" id="R7RY71"/>
<keyword evidence="2" id="KW-1185">Reference proteome</keyword>
<dbReference type="GeneID" id="18795817"/>
<dbReference type="OrthoDB" id="5284003at2759"/>
<sequence length="291" mass="32949">MIPHLPVELLLTKIARLSSQKELVPLCLANWQWHDIAIRELYKSIHLCETCRPIFVEGDEDEDDEIENISAEAPTTKSLSERLRCLCWELSLDSSKANLVEEIDIKEMESKTVTGELRVEQGRQIQELVLVLPNLRELVLLRETIAEIVLTDNTRGFSDLHCMVGLQCFTGLKSLQIPGSLWQYTPWDMDVAGYHVVKAMTIISEHSAEPPTKVYFRALISLRMEVITSDSGPLMFDWGEDGPKHSVDEDVLSDHIRSIGDSSPSLRRCAIIDGCRGNEYWVRGESGWTLA</sequence>
<reference evidence="2" key="1">
    <citation type="journal article" date="2012" name="Science">
        <title>The Paleozoic origin of enzymatic lignin decomposition reconstructed from 31 fungal genomes.</title>
        <authorList>
            <person name="Floudas D."/>
            <person name="Binder M."/>
            <person name="Riley R."/>
            <person name="Barry K."/>
            <person name="Blanchette R.A."/>
            <person name="Henrissat B."/>
            <person name="Martinez A.T."/>
            <person name="Otillar R."/>
            <person name="Spatafora J.W."/>
            <person name="Yadav J.S."/>
            <person name="Aerts A."/>
            <person name="Benoit I."/>
            <person name="Boyd A."/>
            <person name="Carlson A."/>
            <person name="Copeland A."/>
            <person name="Coutinho P.M."/>
            <person name="de Vries R.P."/>
            <person name="Ferreira P."/>
            <person name="Findley K."/>
            <person name="Foster B."/>
            <person name="Gaskell J."/>
            <person name="Glotzer D."/>
            <person name="Gorecki P."/>
            <person name="Heitman J."/>
            <person name="Hesse C."/>
            <person name="Hori C."/>
            <person name="Igarashi K."/>
            <person name="Jurgens J.A."/>
            <person name="Kallen N."/>
            <person name="Kersten P."/>
            <person name="Kohler A."/>
            <person name="Kuees U."/>
            <person name="Kumar T.K.A."/>
            <person name="Kuo A."/>
            <person name="LaButti K."/>
            <person name="Larrondo L.F."/>
            <person name="Lindquist E."/>
            <person name="Ling A."/>
            <person name="Lombard V."/>
            <person name="Lucas S."/>
            <person name="Lundell T."/>
            <person name="Martin R."/>
            <person name="McLaughlin D.J."/>
            <person name="Morgenstern I."/>
            <person name="Morin E."/>
            <person name="Murat C."/>
            <person name="Nagy L.G."/>
            <person name="Nolan M."/>
            <person name="Ohm R.A."/>
            <person name="Patyshakuliyeva A."/>
            <person name="Rokas A."/>
            <person name="Ruiz-Duenas F.J."/>
            <person name="Sabat G."/>
            <person name="Salamov A."/>
            <person name="Samejima M."/>
            <person name="Schmutz J."/>
            <person name="Slot J.C."/>
            <person name="St John F."/>
            <person name="Stenlid J."/>
            <person name="Sun H."/>
            <person name="Sun S."/>
            <person name="Syed K."/>
            <person name="Tsang A."/>
            <person name="Wiebenga A."/>
            <person name="Young D."/>
            <person name="Pisabarro A."/>
            <person name="Eastwood D.C."/>
            <person name="Martin F."/>
            <person name="Cullen D."/>
            <person name="Grigoriev I.V."/>
            <person name="Hibbett D.S."/>
        </authorList>
    </citation>
    <scope>NUCLEOTIDE SEQUENCE [LARGE SCALE GENOMIC DNA]</scope>
    <source>
        <strain evidence="2">FP-91666</strain>
    </source>
</reference>
<name>R7RY71_STEHR</name>
<gene>
    <name evidence="1" type="ORF">STEHIDRAFT_115814</name>
</gene>
<organism evidence="1 2">
    <name type="scientific">Stereum hirsutum (strain FP-91666)</name>
    <name type="common">White-rot fungus</name>
    <dbReference type="NCBI Taxonomy" id="721885"/>
    <lineage>
        <taxon>Eukaryota</taxon>
        <taxon>Fungi</taxon>
        <taxon>Dikarya</taxon>
        <taxon>Basidiomycota</taxon>
        <taxon>Agaricomycotina</taxon>
        <taxon>Agaricomycetes</taxon>
        <taxon>Russulales</taxon>
        <taxon>Stereaceae</taxon>
        <taxon>Stereum</taxon>
    </lineage>
</organism>
<accession>R7RY71</accession>
<dbReference type="RefSeq" id="XP_007310489.1">
    <property type="nucleotide sequence ID" value="XM_007310427.1"/>
</dbReference>
<dbReference type="KEGG" id="shs:STEHIDRAFT_115814"/>
<protein>
    <submittedName>
        <fullName evidence="1">Uncharacterized protein</fullName>
    </submittedName>
</protein>
<proteinExistence type="predicted"/>
<dbReference type="Proteomes" id="UP000053927">
    <property type="component" value="Unassembled WGS sequence"/>
</dbReference>
<evidence type="ECO:0000313" key="2">
    <source>
        <dbReference type="Proteomes" id="UP000053927"/>
    </source>
</evidence>
<dbReference type="EMBL" id="JH687398">
    <property type="protein sequence ID" value="EIM80351.1"/>
    <property type="molecule type" value="Genomic_DNA"/>
</dbReference>